<dbReference type="InterPro" id="IPR038570">
    <property type="entry name" value="HicA_sf"/>
</dbReference>
<evidence type="ECO:0000256" key="4">
    <source>
        <dbReference type="ARBA" id="ARBA00022759"/>
    </source>
</evidence>
<dbReference type="SUPFAM" id="SSF143100">
    <property type="entry name" value="TTHA1013/TTHA0281-like"/>
    <property type="match status" value="1"/>
</dbReference>
<evidence type="ECO:0000256" key="5">
    <source>
        <dbReference type="ARBA" id="ARBA00022801"/>
    </source>
</evidence>
<dbReference type="PANTHER" id="PTHR34504">
    <property type="entry name" value="ANTITOXIN HICB"/>
    <property type="match status" value="1"/>
</dbReference>
<dbReference type="Proteomes" id="UP000334340">
    <property type="component" value="Unassembled WGS sequence"/>
</dbReference>
<keyword evidence="11" id="KW-1185">Reference proteome</keyword>
<evidence type="ECO:0000256" key="8">
    <source>
        <dbReference type="SAM" id="MobiDB-lite"/>
    </source>
</evidence>
<accession>A0A564ZJP2</accession>
<dbReference type="PANTHER" id="PTHR34504:SF2">
    <property type="entry name" value="UPF0150 PROTEIN SSL0259"/>
    <property type="match status" value="1"/>
</dbReference>
<dbReference type="GO" id="GO:0004519">
    <property type="term" value="F:endonuclease activity"/>
    <property type="evidence" value="ECO:0007669"/>
    <property type="project" value="UniProtKB-KW"/>
</dbReference>
<keyword evidence="3" id="KW-0540">Nuclease</keyword>
<dbReference type="InterPro" id="IPR035069">
    <property type="entry name" value="TTHA1013/TTHA0281-like"/>
</dbReference>
<dbReference type="InterPro" id="IPR012933">
    <property type="entry name" value="HicA_mRNA_interferase"/>
</dbReference>
<evidence type="ECO:0000259" key="9">
    <source>
        <dbReference type="Pfam" id="PF15919"/>
    </source>
</evidence>
<dbReference type="AlphaFoldDB" id="A0A564ZJP2"/>
<dbReference type="Pfam" id="PF07927">
    <property type="entry name" value="HicA_toxin"/>
    <property type="match status" value="1"/>
</dbReference>
<feature type="domain" description="HicB-like antitoxin of toxin-antitoxin system" evidence="9">
    <location>
        <begin position="71"/>
        <end position="134"/>
    </location>
</feature>
<keyword evidence="5" id="KW-0378">Hydrolase</keyword>
<keyword evidence="2" id="KW-1277">Toxin-antitoxin system</keyword>
<reference evidence="10 11" key="1">
    <citation type="submission" date="2019-07" db="EMBL/GenBank/DDBJ databases">
        <authorList>
            <person name="Cremers G."/>
        </authorList>
    </citation>
    <scope>NUCLEOTIDE SEQUENCE [LARGE SCALE GENOMIC DNA]</scope>
</reference>
<dbReference type="Pfam" id="PF15919">
    <property type="entry name" value="HicB_lk_antitox"/>
    <property type="match status" value="1"/>
</dbReference>
<gene>
    <name evidence="10" type="ORF">MELA_01719</name>
</gene>
<evidence type="ECO:0000256" key="3">
    <source>
        <dbReference type="ARBA" id="ARBA00022722"/>
    </source>
</evidence>
<keyword evidence="6" id="KW-0694">RNA-binding</keyword>
<evidence type="ECO:0000256" key="2">
    <source>
        <dbReference type="ARBA" id="ARBA00022649"/>
    </source>
</evidence>
<protein>
    <submittedName>
        <fullName evidence="10">YcfA-like protein</fullName>
    </submittedName>
</protein>
<sequence>MAVKVKELIALIEADGWFRVRMKGSHRQFHHPTKPGTVTVSGKPSVDIPPGTLHHALKQARPRKYGVAMRYLVVVEKGPTSFGAYVPDLPGCVAAGESKGEVLALIREAIEFHLEGLKADGQPIPEPSSSGELIEVEAAA</sequence>
<comment type="similarity">
    <text evidence="1">Belongs to the HicA mRNA interferase family.</text>
</comment>
<evidence type="ECO:0000256" key="6">
    <source>
        <dbReference type="ARBA" id="ARBA00022884"/>
    </source>
</evidence>
<dbReference type="InterPro" id="IPR051404">
    <property type="entry name" value="TA_system_antitoxin"/>
</dbReference>
<dbReference type="GO" id="GO:0016787">
    <property type="term" value="F:hydrolase activity"/>
    <property type="evidence" value="ECO:0007669"/>
    <property type="project" value="UniProtKB-KW"/>
</dbReference>
<dbReference type="InterPro" id="IPR031807">
    <property type="entry name" value="HicB-like"/>
</dbReference>
<dbReference type="Gene3D" id="3.30.160.250">
    <property type="match status" value="1"/>
</dbReference>
<proteinExistence type="inferred from homology"/>
<evidence type="ECO:0000313" key="10">
    <source>
        <dbReference type="EMBL" id="VUZ85336.1"/>
    </source>
</evidence>
<organism evidence="10 11">
    <name type="scientific">Candidatus Methylomirabilis lanthanidiphila</name>
    <dbReference type="NCBI Taxonomy" id="2211376"/>
    <lineage>
        <taxon>Bacteria</taxon>
        <taxon>Candidatus Methylomirabilota</taxon>
        <taxon>Candidatus Methylomirabilia</taxon>
        <taxon>Candidatus Methylomirabilales</taxon>
        <taxon>Candidatus Methylomirabilaceae</taxon>
        <taxon>Candidatus Methylomirabilis</taxon>
    </lineage>
</organism>
<keyword evidence="7" id="KW-0346">Stress response</keyword>
<name>A0A564ZJP2_9BACT</name>
<dbReference type="SUPFAM" id="SSF54786">
    <property type="entry name" value="YcfA/nrd intein domain"/>
    <property type="match status" value="1"/>
</dbReference>
<evidence type="ECO:0000256" key="1">
    <source>
        <dbReference type="ARBA" id="ARBA00006620"/>
    </source>
</evidence>
<evidence type="ECO:0000256" key="7">
    <source>
        <dbReference type="ARBA" id="ARBA00023016"/>
    </source>
</evidence>
<keyword evidence="4" id="KW-0255">Endonuclease</keyword>
<dbReference type="GO" id="GO:0003729">
    <property type="term" value="F:mRNA binding"/>
    <property type="evidence" value="ECO:0007669"/>
    <property type="project" value="InterPro"/>
</dbReference>
<dbReference type="Gene3D" id="3.30.920.30">
    <property type="entry name" value="Hypothetical protein"/>
    <property type="match status" value="1"/>
</dbReference>
<feature type="region of interest" description="Disordered" evidence="8">
    <location>
        <begin position="120"/>
        <end position="140"/>
    </location>
</feature>
<dbReference type="EMBL" id="CABIKM010000026">
    <property type="protein sequence ID" value="VUZ85336.1"/>
    <property type="molecule type" value="Genomic_DNA"/>
</dbReference>
<evidence type="ECO:0000313" key="11">
    <source>
        <dbReference type="Proteomes" id="UP000334340"/>
    </source>
</evidence>